<gene>
    <name evidence="15" type="primary">nadB</name>
    <name evidence="15" type="ORF">Pan14r_24350</name>
</gene>
<sequence length="560" mass="61018">MTPRYLLPFDSRRSLHRFADVLIIGGGLAGLRAANAVSPNQSVLVVTKDQLRESSSNYAQGGIASVINPEDCFNSHIRDTLVAGANLCDSEVVEMVVRDGPQRIEELIRWGTQFDEFEGAIALGREGGHSYQRILHAHGDATGREIMRAVIERTRNAENIEILEDTFTVDLLTYEGKCRGAVVVGCGEKNEDTRPMMVWAKETILCTGGSGQVYRESTNPPVATGDGTALAYRAGVELRDMEFVQFHPTVLYIAGSSRSLITEAVRGEGAYLVDSEGHRFMPEYDSRAELAPRDIVSQSIVRQMSRTQHPSVYLDLSHLDGDRIRERFPGIADVCARFGLDLAKDRIPVRPGAHYAIGGVTVDRQGRTSLPGLWAAGEASSSGLHGANRLASNSLLEGLVYGAYAGEAASRSAAEGPHRLLAQRIQSAVKNSTTEFDVADVRVSLKSLMGRLVGVERSAEGLREAANSIHSFAAYVMAHQFDTVGGWELQNMITTAQCMVAAAQARTESRGVHFRTDHPESDDENWRRHLTIQVDINGGHPRQGPLQTGSALQIDSLKPC</sequence>
<dbReference type="InterPro" id="IPR036188">
    <property type="entry name" value="FAD/NAD-bd_sf"/>
</dbReference>
<dbReference type="Gene3D" id="3.90.700.10">
    <property type="entry name" value="Succinate dehydrogenase/fumarate reductase flavoprotein, catalytic domain"/>
    <property type="match status" value="1"/>
</dbReference>
<dbReference type="OrthoDB" id="9806724at2"/>
<organism evidence="15 16">
    <name type="scientific">Crateriforma conspicua</name>
    <dbReference type="NCBI Taxonomy" id="2527996"/>
    <lineage>
        <taxon>Bacteria</taxon>
        <taxon>Pseudomonadati</taxon>
        <taxon>Planctomycetota</taxon>
        <taxon>Planctomycetia</taxon>
        <taxon>Planctomycetales</taxon>
        <taxon>Planctomycetaceae</taxon>
        <taxon>Crateriforma</taxon>
    </lineage>
</organism>
<dbReference type="AlphaFoldDB" id="A0A5C5Y763"/>
<dbReference type="GO" id="GO:0005737">
    <property type="term" value="C:cytoplasm"/>
    <property type="evidence" value="ECO:0007669"/>
    <property type="project" value="UniProtKB-SubCell"/>
</dbReference>
<keyword evidence="6 12" id="KW-0662">Pyridine nucleotide biosynthesis</keyword>
<evidence type="ECO:0000256" key="8">
    <source>
        <dbReference type="ARBA" id="ARBA00023002"/>
    </source>
</evidence>
<dbReference type="SUPFAM" id="SSF46977">
    <property type="entry name" value="Succinate dehydrogenase/fumarate reductase flavoprotein C-terminal domain"/>
    <property type="match status" value="1"/>
</dbReference>
<evidence type="ECO:0000313" key="15">
    <source>
        <dbReference type="EMBL" id="TWT70135.1"/>
    </source>
</evidence>
<dbReference type="UniPathway" id="UPA00253">
    <property type="reaction ID" value="UER00326"/>
</dbReference>
<dbReference type="GO" id="GO:0008734">
    <property type="term" value="F:L-aspartate oxidase activity"/>
    <property type="evidence" value="ECO:0007669"/>
    <property type="project" value="UniProtKB-UniRule"/>
</dbReference>
<dbReference type="InterPro" id="IPR005288">
    <property type="entry name" value="NadB"/>
</dbReference>
<comment type="pathway">
    <text evidence="2 12">Cofactor biosynthesis; NAD(+) biosynthesis; iminoaspartate from L-aspartate (oxidase route): step 1/1.</text>
</comment>
<comment type="subcellular location">
    <subcellularLocation>
        <location evidence="12">Cytoplasm</location>
    </subcellularLocation>
</comment>
<dbReference type="FunFam" id="3.90.700.10:FF:000002">
    <property type="entry name" value="L-aspartate oxidase"/>
    <property type="match status" value="1"/>
</dbReference>
<dbReference type="PIRSF" id="PIRSF000171">
    <property type="entry name" value="SDHA_APRA_LASPO"/>
    <property type="match status" value="1"/>
</dbReference>
<evidence type="ECO:0000256" key="11">
    <source>
        <dbReference type="PIRSR" id="PIRSR000171-1"/>
    </source>
</evidence>
<dbReference type="InterPro" id="IPR027477">
    <property type="entry name" value="Succ_DH/fumarate_Rdtase_cat_sf"/>
</dbReference>
<evidence type="ECO:0000256" key="2">
    <source>
        <dbReference type="ARBA" id="ARBA00004950"/>
    </source>
</evidence>
<feature type="domain" description="FAD-dependent oxidoreductase 2 FAD-binding" evidence="13">
    <location>
        <begin position="20"/>
        <end position="395"/>
    </location>
</feature>
<dbReference type="Pfam" id="PF02910">
    <property type="entry name" value="Succ_DH_flav_C"/>
    <property type="match status" value="1"/>
</dbReference>
<evidence type="ECO:0000256" key="7">
    <source>
        <dbReference type="ARBA" id="ARBA00022827"/>
    </source>
</evidence>
<keyword evidence="8 12" id="KW-0560">Oxidoreductase</keyword>
<comment type="catalytic activity">
    <reaction evidence="9">
        <text>L-aspartate + O2 = iminosuccinate + H2O2</text>
        <dbReference type="Rhea" id="RHEA:25876"/>
        <dbReference type="ChEBI" id="CHEBI:15379"/>
        <dbReference type="ChEBI" id="CHEBI:16240"/>
        <dbReference type="ChEBI" id="CHEBI:29991"/>
        <dbReference type="ChEBI" id="CHEBI:77875"/>
        <dbReference type="EC" id="1.4.3.16"/>
    </reaction>
    <physiologicalReaction direction="left-to-right" evidence="9">
        <dbReference type="Rhea" id="RHEA:25877"/>
    </physiologicalReaction>
</comment>
<keyword evidence="7 12" id="KW-0274">FAD</keyword>
<dbReference type="NCBIfam" id="TIGR00551">
    <property type="entry name" value="nadB"/>
    <property type="match status" value="1"/>
</dbReference>
<evidence type="ECO:0000259" key="14">
    <source>
        <dbReference type="Pfam" id="PF02910"/>
    </source>
</evidence>
<dbReference type="SUPFAM" id="SSF51905">
    <property type="entry name" value="FAD/NAD(P)-binding domain"/>
    <property type="match status" value="1"/>
</dbReference>
<dbReference type="InterPro" id="IPR015939">
    <property type="entry name" value="Fum_Rdtase/Succ_DH_flav-like_C"/>
</dbReference>
<evidence type="ECO:0000256" key="10">
    <source>
        <dbReference type="NCBIfam" id="TIGR00551"/>
    </source>
</evidence>
<evidence type="ECO:0000256" key="6">
    <source>
        <dbReference type="ARBA" id="ARBA00022642"/>
    </source>
</evidence>
<dbReference type="SUPFAM" id="SSF56425">
    <property type="entry name" value="Succinate dehydrogenase/fumarate reductase flavoprotein, catalytic domain"/>
    <property type="match status" value="1"/>
</dbReference>
<dbReference type="PRINTS" id="PR00368">
    <property type="entry name" value="FADPNR"/>
</dbReference>
<evidence type="ECO:0000256" key="9">
    <source>
        <dbReference type="ARBA" id="ARBA00048305"/>
    </source>
</evidence>
<dbReference type="PANTHER" id="PTHR42716">
    <property type="entry name" value="L-ASPARTATE OXIDASE"/>
    <property type="match status" value="1"/>
</dbReference>
<dbReference type="Pfam" id="PF00890">
    <property type="entry name" value="FAD_binding_2"/>
    <property type="match status" value="1"/>
</dbReference>
<comment type="function">
    <text evidence="12">Catalyzes the oxidation of L-aspartate to iminoaspartate.</text>
</comment>
<accession>A0A5C5Y763</accession>
<evidence type="ECO:0000256" key="3">
    <source>
        <dbReference type="ARBA" id="ARBA00008562"/>
    </source>
</evidence>
<dbReference type="RefSeq" id="WP_145300997.1">
    <property type="nucleotide sequence ID" value="NZ_CP036319.1"/>
</dbReference>
<feature type="active site" description="Proton acceptor" evidence="11">
    <location>
        <position position="293"/>
    </location>
</feature>
<proteinExistence type="inferred from homology"/>
<dbReference type="Gene3D" id="3.50.50.60">
    <property type="entry name" value="FAD/NAD(P)-binding domain"/>
    <property type="match status" value="1"/>
</dbReference>
<evidence type="ECO:0000313" key="16">
    <source>
        <dbReference type="Proteomes" id="UP000317238"/>
    </source>
</evidence>
<dbReference type="PANTHER" id="PTHR42716:SF2">
    <property type="entry name" value="L-ASPARTATE OXIDASE, CHLOROPLASTIC"/>
    <property type="match status" value="1"/>
</dbReference>
<comment type="caution">
    <text evidence="15">The sequence shown here is derived from an EMBL/GenBank/DDBJ whole genome shotgun (WGS) entry which is preliminary data.</text>
</comment>
<comment type="cofactor">
    <cofactor evidence="1 12">
        <name>FAD</name>
        <dbReference type="ChEBI" id="CHEBI:57692"/>
    </cofactor>
</comment>
<dbReference type="EC" id="1.4.3.16" evidence="4 10"/>
<evidence type="ECO:0000256" key="1">
    <source>
        <dbReference type="ARBA" id="ARBA00001974"/>
    </source>
</evidence>
<dbReference type="Gene3D" id="1.20.58.100">
    <property type="entry name" value="Fumarate reductase/succinate dehydrogenase flavoprotein-like, C-terminal domain"/>
    <property type="match status" value="1"/>
</dbReference>
<protein>
    <recommendedName>
        <fullName evidence="4 10">L-aspartate oxidase</fullName>
        <ecNumber evidence="4 10">1.4.3.16</ecNumber>
    </recommendedName>
</protein>
<evidence type="ECO:0000256" key="4">
    <source>
        <dbReference type="ARBA" id="ARBA00012173"/>
    </source>
</evidence>
<dbReference type="GO" id="GO:0034628">
    <property type="term" value="P:'de novo' NAD+ biosynthetic process from L-aspartate"/>
    <property type="evidence" value="ECO:0007669"/>
    <property type="project" value="TreeGrafter"/>
</dbReference>
<name>A0A5C5Y763_9PLAN</name>
<keyword evidence="16" id="KW-1185">Reference proteome</keyword>
<evidence type="ECO:0000259" key="13">
    <source>
        <dbReference type="Pfam" id="PF00890"/>
    </source>
</evidence>
<feature type="domain" description="Fumarate reductase/succinate dehydrogenase flavoprotein-like C-terminal" evidence="14">
    <location>
        <begin position="444"/>
        <end position="535"/>
    </location>
</feature>
<reference evidence="15 16" key="1">
    <citation type="submission" date="2019-02" db="EMBL/GenBank/DDBJ databases">
        <title>Deep-cultivation of Planctomycetes and their phenomic and genomic characterization uncovers novel biology.</title>
        <authorList>
            <person name="Wiegand S."/>
            <person name="Jogler M."/>
            <person name="Boedeker C."/>
            <person name="Pinto D."/>
            <person name="Vollmers J."/>
            <person name="Rivas-Marin E."/>
            <person name="Kohn T."/>
            <person name="Peeters S.H."/>
            <person name="Heuer A."/>
            <person name="Rast P."/>
            <person name="Oberbeckmann S."/>
            <person name="Bunk B."/>
            <person name="Jeske O."/>
            <person name="Meyerdierks A."/>
            <person name="Storesund J.E."/>
            <person name="Kallscheuer N."/>
            <person name="Luecker S."/>
            <person name="Lage O.M."/>
            <person name="Pohl T."/>
            <person name="Merkel B.J."/>
            <person name="Hornburger P."/>
            <person name="Mueller R.-W."/>
            <person name="Bruemmer F."/>
            <person name="Labrenz M."/>
            <person name="Spormann A.M."/>
            <person name="Op Den Camp H."/>
            <person name="Overmann J."/>
            <person name="Amann R."/>
            <person name="Jetten M.S.M."/>
            <person name="Mascher T."/>
            <person name="Medema M.H."/>
            <person name="Devos D.P."/>
            <person name="Kaster A.-K."/>
            <person name="Ovreas L."/>
            <person name="Rohde M."/>
            <person name="Galperin M.Y."/>
            <person name="Jogler C."/>
        </authorList>
    </citation>
    <scope>NUCLEOTIDE SEQUENCE [LARGE SCALE GENOMIC DNA]</scope>
    <source>
        <strain evidence="15 16">Pan14r</strain>
    </source>
</reference>
<keyword evidence="5 12" id="KW-0285">Flavoprotein</keyword>
<dbReference type="EMBL" id="SJPL01000001">
    <property type="protein sequence ID" value="TWT70135.1"/>
    <property type="molecule type" value="Genomic_DNA"/>
</dbReference>
<dbReference type="InterPro" id="IPR037099">
    <property type="entry name" value="Fum_R/Succ_DH_flav-like_C_sf"/>
</dbReference>
<dbReference type="Proteomes" id="UP000317238">
    <property type="component" value="Unassembled WGS sequence"/>
</dbReference>
<dbReference type="InterPro" id="IPR003953">
    <property type="entry name" value="FAD-dep_OxRdtase_2_FAD-bd"/>
</dbReference>
<comment type="similarity">
    <text evidence="3 12">Belongs to the FAD-dependent oxidoreductase 2 family. NadB subfamily.</text>
</comment>
<evidence type="ECO:0000256" key="12">
    <source>
        <dbReference type="RuleBase" id="RU362049"/>
    </source>
</evidence>
<evidence type="ECO:0000256" key="5">
    <source>
        <dbReference type="ARBA" id="ARBA00022630"/>
    </source>
</evidence>